<dbReference type="AlphaFoldDB" id="F8NMU6"/>
<organism>
    <name type="scientific">Serpula lacrymans var. lacrymans (strain S7.9)</name>
    <name type="common">Dry rot fungus</name>
    <dbReference type="NCBI Taxonomy" id="578457"/>
    <lineage>
        <taxon>Eukaryota</taxon>
        <taxon>Fungi</taxon>
        <taxon>Dikarya</taxon>
        <taxon>Basidiomycota</taxon>
        <taxon>Agaricomycotina</taxon>
        <taxon>Agaricomycetes</taxon>
        <taxon>Agaricomycetidae</taxon>
        <taxon>Boletales</taxon>
        <taxon>Coniophorineae</taxon>
        <taxon>Serpulaceae</taxon>
        <taxon>Serpula</taxon>
    </lineage>
</organism>
<dbReference type="GeneID" id="18818326"/>
<reference evidence="1" key="1">
    <citation type="submission" date="2011-04" db="EMBL/GenBank/DDBJ databases">
        <title>Evolution of plant cell wall degrading machinery underlies the functional diversity of forest fungi.</title>
        <authorList>
            <consortium name="US DOE Joint Genome Institute (JGI-PGF)"/>
            <person name="Eastwood D.C."/>
            <person name="Floudas D."/>
            <person name="Binder M."/>
            <person name="Majcherczyk A."/>
            <person name="Schneider P."/>
            <person name="Aerts A."/>
            <person name="Asiegbu F.O."/>
            <person name="Baker S.E."/>
            <person name="Barry K."/>
            <person name="Bendiksby M."/>
            <person name="Blumentritt M."/>
            <person name="Coutinho P.M."/>
            <person name="Cullen D."/>
            <person name="Cullen D."/>
            <person name="Gathman A."/>
            <person name="Goodell B."/>
            <person name="Henrissat B."/>
            <person name="Ihrmark K."/>
            <person name="Kauserud H."/>
            <person name="Kohler A."/>
            <person name="LaButti K."/>
            <person name="Lapidus A."/>
            <person name="Lavin J.L."/>
            <person name="Lee Y.-H."/>
            <person name="Lindquist E."/>
            <person name="Lilly W."/>
            <person name="Lucas S."/>
            <person name="Morin E."/>
            <person name="Murat C."/>
            <person name="Oguiza J.A."/>
            <person name="Park J."/>
            <person name="Pisabarro A.G."/>
            <person name="Riley R."/>
            <person name="Rosling A."/>
            <person name="Salamov A."/>
            <person name="Schmidt O."/>
            <person name="Schmutz J."/>
            <person name="Skrede I."/>
            <person name="Stenlid J."/>
            <person name="Wiebenga A."/>
            <person name="Xie X."/>
            <person name="Kues U."/>
            <person name="Hibbett D.S."/>
            <person name="Hoffmeister D."/>
            <person name="Hogberg N."/>
            <person name="Martin F."/>
            <person name="Grigoriev I.V."/>
            <person name="Watkinson S.C."/>
        </authorList>
    </citation>
    <scope>NUCLEOTIDE SEQUENCE</scope>
    <source>
        <strain evidence="1">S7.9</strain>
    </source>
</reference>
<name>F8NMU6_SERL9</name>
<dbReference type="RefSeq" id="XP_007316013.1">
    <property type="nucleotide sequence ID" value="XM_007315951.1"/>
</dbReference>
<sequence length="68" mass="8059">MEFQTTLRMVQYRDTVYVNKIGSIYCSVPWDIDFHIHIRCPHIRLAFWGLQGRVDYEYSSLVLYGSAV</sequence>
<gene>
    <name evidence="1" type="ORF">SERLADRAFT_462192</name>
</gene>
<dbReference type="EMBL" id="GL945431">
    <property type="protein sequence ID" value="EGO27922.1"/>
    <property type="molecule type" value="Genomic_DNA"/>
</dbReference>
<protein>
    <submittedName>
        <fullName evidence="1">Uncharacterized protein</fullName>
    </submittedName>
</protein>
<accession>F8NMU6</accession>
<proteinExistence type="predicted"/>
<dbReference type="KEGG" id="sla:SERLADRAFT_462192"/>
<dbReference type="Proteomes" id="UP000008064">
    <property type="component" value="Unassembled WGS sequence"/>
</dbReference>
<dbReference type="InterPro" id="IPR002195">
    <property type="entry name" value="Dihydroorotase_CS"/>
</dbReference>
<dbReference type="HOGENOM" id="CLU_2795546_0_0_1"/>
<dbReference type="GO" id="GO:0016812">
    <property type="term" value="F:hydrolase activity, acting on carbon-nitrogen (but not peptide) bonds, in cyclic amides"/>
    <property type="evidence" value="ECO:0007669"/>
    <property type="project" value="InterPro"/>
</dbReference>
<dbReference type="PROSITE" id="PS00482">
    <property type="entry name" value="DIHYDROOROTASE_1"/>
    <property type="match status" value="1"/>
</dbReference>
<evidence type="ECO:0000313" key="1">
    <source>
        <dbReference type="EMBL" id="EGO27922.1"/>
    </source>
</evidence>